<evidence type="ECO:0000259" key="2">
    <source>
        <dbReference type="Pfam" id="PF12395"/>
    </source>
</evidence>
<keyword evidence="4" id="KW-1185">Reference proteome</keyword>
<evidence type="ECO:0000313" key="3">
    <source>
        <dbReference type="EMBL" id="GGD60985.1"/>
    </source>
</evidence>
<dbReference type="EMBL" id="BMHP01000001">
    <property type="protein sequence ID" value="GGD60985.1"/>
    <property type="molecule type" value="Genomic_DNA"/>
</dbReference>
<feature type="domain" description="DUF3658" evidence="2">
    <location>
        <begin position="234"/>
        <end position="340"/>
    </location>
</feature>
<reference evidence="3" key="2">
    <citation type="submission" date="2020-09" db="EMBL/GenBank/DDBJ databases">
        <authorList>
            <person name="Sun Q."/>
            <person name="Zhou Y."/>
        </authorList>
    </citation>
    <scope>NUCLEOTIDE SEQUENCE</scope>
    <source>
        <strain evidence="3">CGMCC 1.15178</strain>
    </source>
</reference>
<evidence type="ECO:0000313" key="4">
    <source>
        <dbReference type="Proteomes" id="UP000612456"/>
    </source>
</evidence>
<proteinExistence type="predicted"/>
<sequence length="345" mass="40065">MDKFQEKLSALHEWEIRAVLNDLLKMADYSTTKREGEERILGEGIMKLWNDRMEEARKRRMEDEELQSGIHLVFSLSDAGALKVTLSEIGKRRENKVLAFNDLFSIGPILHLDKLEGQQRRMLWLMERFSDYHLNSVINQEHQIGQMIETIARIPEHKSITIWCGDNAHDQVGMRFALYLLREREQPVRIVNVSEICKEMPLYIEEQVPPYAQGLIVIDIYREIVKRYNDIMLVEPSRRRRYELEWLEISGQAHMLRLWQDGEIKGSGVDELDGVILGAITKLHEEKNGGGFVKAGSVVNKVFEISNQLVGFQFIEYRIWTLISDGILAFKGLPGAMHQYSIRIL</sequence>
<dbReference type="InterPro" id="IPR022123">
    <property type="entry name" value="DUF3658"/>
</dbReference>
<evidence type="ECO:0008006" key="5">
    <source>
        <dbReference type="Google" id="ProtNLM"/>
    </source>
</evidence>
<dbReference type="Proteomes" id="UP000612456">
    <property type="component" value="Unassembled WGS sequence"/>
</dbReference>
<dbReference type="RefSeq" id="WP_188991179.1">
    <property type="nucleotide sequence ID" value="NZ_BMHP01000001.1"/>
</dbReference>
<name>A0A916YV30_9BACL</name>
<comment type="caution">
    <text evidence="3">The sequence shown here is derived from an EMBL/GenBank/DDBJ whole genome shotgun (WGS) entry which is preliminary data.</text>
</comment>
<reference evidence="3" key="1">
    <citation type="journal article" date="2014" name="Int. J. Syst. Evol. Microbiol.">
        <title>Complete genome sequence of Corynebacterium casei LMG S-19264T (=DSM 44701T), isolated from a smear-ripened cheese.</title>
        <authorList>
            <consortium name="US DOE Joint Genome Institute (JGI-PGF)"/>
            <person name="Walter F."/>
            <person name="Albersmeier A."/>
            <person name="Kalinowski J."/>
            <person name="Ruckert C."/>
        </authorList>
    </citation>
    <scope>NUCLEOTIDE SEQUENCE</scope>
    <source>
        <strain evidence="3">CGMCC 1.15178</strain>
    </source>
</reference>
<dbReference type="AlphaFoldDB" id="A0A916YV30"/>
<protein>
    <recommendedName>
        <fullName evidence="5">DUF1835 domain-containing protein</fullName>
    </recommendedName>
</protein>
<dbReference type="Pfam" id="PF08874">
    <property type="entry name" value="DUF1835"/>
    <property type="match status" value="1"/>
</dbReference>
<dbReference type="InterPro" id="IPR014973">
    <property type="entry name" value="DUF1835"/>
</dbReference>
<evidence type="ECO:0000259" key="1">
    <source>
        <dbReference type="Pfam" id="PF08874"/>
    </source>
</evidence>
<feature type="domain" description="DUF1835" evidence="1">
    <location>
        <begin position="70"/>
        <end position="193"/>
    </location>
</feature>
<accession>A0A916YV30</accession>
<dbReference type="Pfam" id="PF12395">
    <property type="entry name" value="DUF3658"/>
    <property type="match status" value="1"/>
</dbReference>
<gene>
    <name evidence="3" type="ORF">GCM10010911_18560</name>
</gene>
<organism evidence="3 4">
    <name type="scientific">Paenibacillus nasutitermitis</name>
    <dbReference type="NCBI Taxonomy" id="1652958"/>
    <lineage>
        <taxon>Bacteria</taxon>
        <taxon>Bacillati</taxon>
        <taxon>Bacillota</taxon>
        <taxon>Bacilli</taxon>
        <taxon>Bacillales</taxon>
        <taxon>Paenibacillaceae</taxon>
        <taxon>Paenibacillus</taxon>
    </lineage>
</organism>